<dbReference type="Pfam" id="PF19781">
    <property type="entry name" value="DUF6266"/>
    <property type="match status" value="1"/>
</dbReference>
<evidence type="ECO:0000313" key="2">
    <source>
        <dbReference type="Proteomes" id="UP001214530"/>
    </source>
</evidence>
<evidence type="ECO:0000313" key="1">
    <source>
        <dbReference type="EMBL" id="WEK21064.1"/>
    </source>
</evidence>
<gene>
    <name evidence="1" type="ORF">P0Y49_07915</name>
</gene>
<dbReference type="EMBL" id="CP119313">
    <property type="protein sequence ID" value="WEK21064.1"/>
    <property type="molecule type" value="Genomic_DNA"/>
</dbReference>
<organism evidence="1 2">
    <name type="scientific">Candidatus Pedobacter colombiensis</name>
    <dbReference type="NCBI Taxonomy" id="3121371"/>
    <lineage>
        <taxon>Bacteria</taxon>
        <taxon>Pseudomonadati</taxon>
        <taxon>Bacteroidota</taxon>
        <taxon>Sphingobacteriia</taxon>
        <taxon>Sphingobacteriales</taxon>
        <taxon>Sphingobacteriaceae</taxon>
        <taxon>Pedobacter</taxon>
    </lineage>
</organism>
<reference evidence="1" key="1">
    <citation type="submission" date="2023-03" db="EMBL/GenBank/DDBJ databases">
        <title>Andean soil-derived lignocellulolytic bacterial consortium as a source of novel taxa and putative plastic-active enzymes.</title>
        <authorList>
            <person name="Diaz-Garcia L."/>
            <person name="Chuvochina M."/>
            <person name="Feuerriegel G."/>
            <person name="Bunk B."/>
            <person name="Sproer C."/>
            <person name="Streit W.R."/>
            <person name="Rodriguez L.M."/>
            <person name="Overmann J."/>
            <person name="Jimenez D.J."/>
        </authorList>
    </citation>
    <scope>NUCLEOTIDE SEQUENCE</scope>
    <source>
        <strain evidence="1">MAG 3858</strain>
    </source>
</reference>
<protein>
    <submittedName>
        <fullName evidence="1">DUF6266 family protein</fullName>
    </submittedName>
</protein>
<name>A0AAJ6B8N1_9SPHI</name>
<dbReference type="InterPro" id="IPR046233">
    <property type="entry name" value="DUF6266"/>
</dbReference>
<dbReference type="AlphaFoldDB" id="A0AAJ6B8N1"/>
<dbReference type="Proteomes" id="UP001214530">
    <property type="component" value="Chromosome"/>
</dbReference>
<sequence length="213" mass="23969">MAISKNGPLGLYSGKLGPLYGYILNGKQVLRAARHKSNIPRSSKQLAYQEKMTVLTSFFRTITPYIRIGFALSAKKRLINSNNAAKSYNLIHGITGEYPGQTVNYPMIRLTEGGLSVAKNALVENNADGFKFSWAYDPLDQEGNRNDKTMLMAHFTEKEESHYLISGAERDKLEEVLHIPHELKGHEAETYISFVTDDRKAISNSVYIGKFMF</sequence>
<accession>A0AAJ6B8N1</accession>
<proteinExistence type="predicted"/>